<dbReference type="PANTHER" id="PTHR34835">
    <property type="entry name" value="OS07G0283600 PROTEIN-RELATED"/>
    <property type="match status" value="1"/>
</dbReference>
<dbReference type="EMBL" id="PKPP01010419">
    <property type="protein sequence ID" value="PWA46172.1"/>
    <property type="molecule type" value="Genomic_DNA"/>
</dbReference>
<evidence type="ECO:0000313" key="3">
    <source>
        <dbReference type="Proteomes" id="UP000245207"/>
    </source>
</evidence>
<reference evidence="2 3" key="1">
    <citation type="journal article" date="2018" name="Mol. Plant">
        <title>The genome of Artemisia annua provides insight into the evolution of Asteraceae family and artemisinin biosynthesis.</title>
        <authorList>
            <person name="Shen Q."/>
            <person name="Zhang L."/>
            <person name="Liao Z."/>
            <person name="Wang S."/>
            <person name="Yan T."/>
            <person name="Shi P."/>
            <person name="Liu M."/>
            <person name="Fu X."/>
            <person name="Pan Q."/>
            <person name="Wang Y."/>
            <person name="Lv Z."/>
            <person name="Lu X."/>
            <person name="Zhang F."/>
            <person name="Jiang W."/>
            <person name="Ma Y."/>
            <person name="Chen M."/>
            <person name="Hao X."/>
            <person name="Li L."/>
            <person name="Tang Y."/>
            <person name="Lv G."/>
            <person name="Zhou Y."/>
            <person name="Sun X."/>
            <person name="Brodelius P.E."/>
            <person name="Rose J.K.C."/>
            <person name="Tang K."/>
        </authorList>
    </citation>
    <scope>NUCLEOTIDE SEQUENCE [LARGE SCALE GENOMIC DNA]</scope>
    <source>
        <strain evidence="3">cv. Huhao1</strain>
        <tissue evidence="2">Leaf</tissue>
    </source>
</reference>
<dbReference type="Proteomes" id="UP000245207">
    <property type="component" value="Unassembled WGS sequence"/>
</dbReference>
<evidence type="ECO:0000256" key="1">
    <source>
        <dbReference type="SAM" id="MobiDB-lite"/>
    </source>
</evidence>
<feature type="region of interest" description="Disordered" evidence="1">
    <location>
        <begin position="359"/>
        <end position="383"/>
    </location>
</feature>
<keyword evidence="3" id="KW-1185">Reference proteome</keyword>
<feature type="compositionally biased region" description="Basic and acidic residues" evidence="1">
    <location>
        <begin position="365"/>
        <end position="379"/>
    </location>
</feature>
<evidence type="ECO:0000313" key="2">
    <source>
        <dbReference type="EMBL" id="PWA46172.1"/>
    </source>
</evidence>
<accession>A0A2U1LAZ4</accession>
<feature type="compositionally biased region" description="Polar residues" evidence="1">
    <location>
        <begin position="48"/>
        <end position="58"/>
    </location>
</feature>
<feature type="region of interest" description="Disordered" evidence="1">
    <location>
        <begin position="1"/>
        <end position="32"/>
    </location>
</feature>
<dbReference type="OrthoDB" id="1749738at2759"/>
<dbReference type="PANTHER" id="PTHR34835:SF90">
    <property type="entry name" value="AMINOTRANSFERASE-LIKE PLANT MOBILE DOMAIN-CONTAINING PROTEIN"/>
    <property type="match status" value="1"/>
</dbReference>
<evidence type="ECO:0008006" key="4">
    <source>
        <dbReference type="Google" id="ProtNLM"/>
    </source>
</evidence>
<name>A0A2U1LAZ4_ARTAN</name>
<protein>
    <recommendedName>
        <fullName evidence="4">Ulp1 protease family, C-terminal catalytic domain-containing protein</fullName>
    </recommendedName>
</protein>
<gene>
    <name evidence="2" type="ORF">CTI12_AA511420</name>
</gene>
<proteinExistence type="predicted"/>
<dbReference type="AlphaFoldDB" id="A0A2U1LAZ4"/>
<comment type="caution">
    <text evidence="2">The sequence shown here is derived from an EMBL/GenBank/DDBJ whole genome shotgun (WGS) entry which is preliminary data.</text>
</comment>
<sequence length="483" mass="54579">MDVLLSHSSVDAGTNDTLPCHGSNTSGNVTNKPTLTTKIVTLSDDDSSPTLTGQNGKSKINKPIGDIQVERKKVNMGVSNKREKTCIYTRSPPRHLLNAIKSMNDAQKKAVIDMGFEGILELSFDKIPRKMGFWVVDSFDEKTCKLIMQNESIEITKKAVHNMLGIPIGDVVKKLGCIEDAGRVFKLHFLVLFVTVMGEKPIGGECNLNILPSIENDEVIKNLDWCGYILDCLKTSKAGWNKEEKKPTYYGPLTLLTLFYVDSTKCQSMQVRRKRPAIRGWTMKLLRDREKAELKLGGSVREPLNLLWKLKDLKMMELRYPKGISHLKTYIPEDKEVDDGDYVLNLEDLETVQNQELQYNGNSSEESHAELDSEKRVTSEGENNAAKVNNLQGYILDIKSMIKKIKDKKTALEETLRQAFGGFPNSVELQNLKGQVEALFRQSTNEHQETIIIQTRKKILILSTRMCIEAKYEKLDAPYFVVS</sequence>
<organism evidence="2 3">
    <name type="scientific">Artemisia annua</name>
    <name type="common">Sweet wormwood</name>
    <dbReference type="NCBI Taxonomy" id="35608"/>
    <lineage>
        <taxon>Eukaryota</taxon>
        <taxon>Viridiplantae</taxon>
        <taxon>Streptophyta</taxon>
        <taxon>Embryophyta</taxon>
        <taxon>Tracheophyta</taxon>
        <taxon>Spermatophyta</taxon>
        <taxon>Magnoliopsida</taxon>
        <taxon>eudicotyledons</taxon>
        <taxon>Gunneridae</taxon>
        <taxon>Pentapetalae</taxon>
        <taxon>asterids</taxon>
        <taxon>campanulids</taxon>
        <taxon>Asterales</taxon>
        <taxon>Asteraceae</taxon>
        <taxon>Asteroideae</taxon>
        <taxon>Anthemideae</taxon>
        <taxon>Artemisiinae</taxon>
        <taxon>Artemisia</taxon>
    </lineage>
</organism>
<feature type="region of interest" description="Disordered" evidence="1">
    <location>
        <begin position="42"/>
        <end position="61"/>
    </location>
</feature>